<accession>A0A5B8MQC3</accession>
<dbReference type="PROSITE" id="PS00916">
    <property type="entry name" value="PI3_4_KINASE_2"/>
    <property type="match status" value="1"/>
</dbReference>
<dbReference type="PROSITE" id="PS51189">
    <property type="entry name" value="FAT"/>
    <property type="match status" value="1"/>
</dbReference>
<reference evidence="17 18" key="1">
    <citation type="submission" date="2018-07" db="EMBL/GenBank/DDBJ databases">
        <title>The complete nuclear genome of the prasinophyte Chloropicon primus (CCMP1205).</title>
        <authorList>
            <person name="Pombert J.-F."/>
            <person name="Otis C."/>
            <person name="Turmel M."/>
            <person name="Lemieux C."/>
        </authorList>
    </citation>
    <scope>NUCLEOTIDE SEQUENCE [LARGE SCALE GENOMIC DNA]</scope>
    <source>
        <strain evidence="17 18">CCMP1205</strain>
    </source>
</reference>
<evidence type="ECO:0000256" key="9">
    <source>
        <dbReference type="ARBA" id="ARBA00022840"/>
    </source>
</evidence>
<feature type="region of interest" description="Disordered" evidence="13">
    <location>
        <begin position="1426"/>
        <end position="1445"/>
    </location>
</feature>
<dbReference type="InterPro" id="IPR016024">
    <property type="entry name" value="ARM-type_fold"/>
</dbReference>
<dbReference type="PANTHER" id="PTHR11139">
    <property type="entry name" value="ATAXIA TELANGIECTASIA MUTATED ATM -RELATED"/>
    <property type="match status" value="1"/>
</dbReference>
<dbReference type="EC" id="2.7.11.1" evidence="3"/>
<dbReference type="Pfam" id="PF00454">
    <property type="entry name" value="PI3_PI4_kinase"/>
    <property type="match status" value="1"/>
</dbReference>
<comment type="subcellular location">
    <subcellularLocation>
        <location evidence="1">Nucleus</location>
    </subcellularLocation>
</comment>
<dbReference type="Pfam" id="PF02259">
    <property type="entry name" value="FAT"/>
    <property type="match status" value="1"/>
</dbReference>
<dbReference type="STRING" id="1764295.A0A5B8MQC3"/>
<dbReference type="InterPro" id="IPR014009">
    <property type="entry name" value="PIK_FAT"/>
</dbReference>
<evidence type="ECO:0000256" key="5">
    <source>
        <dbReference type="ARBA" id="ARBA00022679"/>
    </source>
</evidence>
<keyword evidence="4" id="KW-0723">Serine/threonine-protein kinase</keyword>
<dbReference type="Gene3D" id="1.10.1070.11">
    <property type="entry name" value="Phosphatidylinositol 3-/4-kinase, catalytic domain"/>
    <property type="match status" value="1"/>
</dbReference>
<feature type="domain" description="PI3K/PI4K catalytic" evidence="14">
    <location>
        <begin position="2398"/>
        <end position="2723"/>
    </location>
</feature>
<dbReference type="InterPro" id="IPR003152">
    <property type="entry name" value="FATC_dom"/>
</dbReference>
<dbReference type="InterPro" id="IPR011009">
    <property type="entry name" value="Kinase-like_dom_sf"/>
</dbReference>
<evidence type="ECO:0000256" key="8">
    <source>
        <dbReference type="ARBA" id="ARBA00022777"/>
    </source>
</evidence>
<dbReference type="Pfam" id="PF02260">
    <property type="entry name" value="FATC"/>
    <property type="match status" value="1"/>
</dbReference>
<dbReference type="GO" id="GO:0005524">
    <property type="term" value="F:ATP binding"/>
    <property type="evidence" value="ECO:0007669"/>
    <property type="project" value="UniProtKB-KW"/>
</dbReference>
<feature type="compositionally biased region" description="Polar residues" evidence="13">
    <location>
        <begin position="473"/>
        <end position="482"/>
    </location>
</feature>
<name>A0A5B8MQC3_9CHLO</name>
<dbReference type="GO" id="GO:0005694">
    <property type="term" value="C:chromosome"/>
    <property type="evidence" value="ECO:0007669"/>
    <property type="project" value="TreeGrafter"/>
</dbReference>
<dbReference type="Pfam" id="PF25030">
    <property type="entry name" value="M-HEAT_ATR"/>
    <property type="match status" value="1"/>
</dbReference>
<dbReference type="SUPFAM" id="SSF56112">
    <property type="entry name" value="Protein kinase-like (PK-like)"/>
    <property type="match status" value="1"/>
</dbReference>
<dbReference type="InterPro" id="IPR056802">
    <property type="entry name" value="ATR-like_M-HEAT"/>
</dbReference>
<evidence type="ECO:0000313" key="17">
    <source>
        <dbReference type="EMBL" id="QDZ22214.1"/>
    </source>
</evidence>
<dbReference type="GO" id="GO:0006281">
    <property type="term" value="P:DNA repair"/>
    <property type="evidence" value="ECO:0007669"/>
    <property type="project" value="UniProtKB-KW"/>
</dbReference>
<evidence type="ECO:0000256" key="1">
    <source>
        <dbReference type="ARBA" id="ARBA00004123"/>
    </source>
</evidence>
<evidence type="ECO:0000256" key="7">
    <source>
        <dbReference type="ARBA" id="ARBA00022763"/>
    </source>
</evidence>
<dbReference type="PROSITE" id="PS50290">
    <property type="entry name" value="PI3_4_KINASE_3"/>
    <property type="match status" value="1"/>
</dbReference>
<sequence length="2757" mass="308158">MEEGEVIVSAEGFSPGNLGILINGSNPPTAAAAAGGGRRDSGITLLSLLQDLTSHLTDGKQTQADYEAVGTRFASLLPNLLEEFCERETIDKREILSICSLTKLAVKQFTPIFGPSQDLTVYWVIRYFIPLCKACDSLESSQAVARVFFALVEHASESKAVSRSVLAGTSAAVRELAAHASYLLKAGRRGTAGGTSTPLTVFGFREAFQRLGGEDDDKNRELGLVAMDRKDIKSGLALTLTSFHQVECSLKVLLDVLAYSMDQSSCSTIPLGRENLIDSVLNLLDQCDGLFPHCCRALHSIARLAGAHAYPWGGAMDTVLQKTCALLSSQPLLCDHYFDKCVAGLLRFFQRSIPSAQRSKNISNYVVFLCCNCAKFSQTSDLPRALCEMVLDVSSTGGAQGTNMEELVMFLMTTANNPLLLQNAMKFMIKERESKALQTQSEENLSLLENRKRANSEDTGEVDRKRMRRGSERASSSKTSRLADSLHTRPALNFRSSDDLKKFCVEAESITNATDRMEYLGILVFLRSLGQSILDEAVTDRIERSVWHILSLYENDLERRNEGMAVLQILRIIGPFASLSFLPKTCRPKTFLSMLLSPWNTQNASKGSKFGAIKLGMAASWHKTGYKQLLDIGLQDKNESVRAAIIIAAPGLIGRPHCSQMSGIFSQMSRDSSARVRVAIGCSLAIAYVLDLDLKEPERLSVLSLVKKMVGEEGRSTPELLLSFQGFSGGRKTAQQKSKNLFKLNQWGLVTKYLLFSEQDEDVQIAVLQSLRIVFSSCHPKEVAGSGTFLIELLDWVLNDEGSKGKSKRFHAISSEVVQQMVSKPFLEEMFPGVKSSEFSFLQRMRSDLQKSKTPVAKQLILRVIASVGATPHSQDCLLIALVLLVGFLDNRDWRIKSAAARGLKHIADANQTSLASLISKNPRTLEYIGRNLVNKPRLAREAADVLFNLDEKSLLVLSMPFVLPTLIELQDTKALEALANSVQASSLSEMLLEYGYHAMAEIFVVGADNEQFEAFVNYMEKLTSWGFNSQLDASLHNLLMQVLWKASGLDVEWKNSIIPDDVLTRMKETLSAIAVIVQKLQPPSEPSPSSDSDAVGFLQSEHISMILKGVSDHLKDSGVRQALATSLSPNKEVQAIRCLNIMIELSGHHVKEFTPGFLALLTKGLEVEDEQARIHSVQGFTYFVDALASADPSQLKRIVEPIVVALLPFLEASESPNMNMHDAVIRLMERLVIKYQDQIQTKLRGFPLLPSTPDLNKVNEVIQKSKGKMDESNHLRAIIESLGHDAISVKYSALGELKTFLVLQQEWINRLINSGEESDKTLMNDLLHALFKCSKADLRSKRSLDFSLRCLECLGEVGAIDPRKCTLSIAMEQTLLMAMKSKMSLPASLITSKLSKVLSSTTDLDALDSTAYAIQQILKYYGQPNKTSKGSDDTQESNRNATQSGLWDELSEDVQGVIRPLLKSKYHLTTKMPEKLPVPIIGLFGLTYERWLLLWMRHLITCVPKDHEFRHLFEACSGMLKYDLSTMLFLLPYLILVVVTCGTTDAVRSVKEELKAAVRLGTDVTDVSQDVELRGKSPSRSHLPAKREGDLSFFTLSMQTIFSLLDQFSNWLILTKQFVNKKNSVTELSKTMQSLSIPATTKSIDRVSKLLESVPQISLAHAAYNCGAHARALKHYEMHLRDEVKCKGLNPPAFDGKFNIPDQDLSFLIETYSHLEEPDGIGGLIGMREESRLCDKTLAAEKAGNWSEVLAIYEEALQDGASGDGFMSDGIQDVMSDDERGYLRCLLNMGHHQAMITHISGLTAQFQDKPRTQQLSSYAIASALRLGRWNLLNDLREVSDAASAQASGLDFDVQVASLLQEVPNDAGLNEENFKSKLEMVRKDLLGPLSASSMESYLRVYPVLRRLQVLQEVENAYSFISKINFKKKKLNLKDMERQLGWKERLERTQPSLATREPLMAVRRAIMSFWIPKAESLKMSDQKKNQLLKDQDKFIGSHLLEYAKLCRKAGYHEAAQIAILKAESKHKGIDASLSKAKLLWDMDKKLDAISELKSSLKRPDTSPHETAKKTLHLAHWSSLTGHEQEANLMHLYEQAIVFDPEWEKGYFFFARYVDDLMRDAQQREKSGTGDGEGLRGLHSIRVSRLKHFTQPKKHYEYIPLVLKNYGECIQHGTKTIYQSMPRMLTVWFEFGNEVVRMEKSRTPIPKEIAVKVSDLMLSFLKKVPKAVWLAALPQLISRICHPHPDVLKFTKHILSRTLHAYPDQVLWHLATVANSNVPQRRKGAKEVITAARKRANDDKRQLFQQFERLIDELIRLCHHAPSGKAKTFSISQNFRTLERMMPLDILIPVQNALTLALPPNGVPFGGEPTPGGSGGKSARLSPSALPFESSSHHVTIAQIFDEVEILNSLQKPKVIKVLGSDGREYKFLCKPKDDLRKDTRMMEFANVLNHLLATKSHHLGNASRNLYIRTFAVMPLTEDCGMIEWIENTRGFRHCCQDVYIQENMFDRRTNRQIKDMYDAHFRKQASGTSIKKAREHGFHAQLLDKVLDRFPPRLHKWFLQHFSEPSSWLEARLKFSRSCAVWSVCGHVVGLGDRHGENVLIDSSTGDCVHVDFSCLFDKGLALEKPEVVPFRLTQNMIDAMGVSGYEGVFRKSCETTLRVLRSNKETLLNVLETFVHDPLVEWTHHGTQAGAQASTTNTYARQAMANIASRLSGVVVGVNANPSLPLSAEGQTDRLIAEATSKENLGMMYIWWMPWF</sequence>
<keyword evidence="6" id="KW-0547">Nucleotide-binding</keyword>
<keyword evidence="7" id="KW-0227">DNA damage</keyword>
<dbReference type="InterPro" id="IPR057564">
    <property type="entry name" value="HEAT_ATR"/>
</dbReference>
<evidence type="ECO:0000259" key="16">
    <source>
        <dbReference type="PROSITE" id="PS51190"/>
    </source>
</evidence>
<evidence type="ECO:0000256" key="4">
    <source>
        <dbReference type="ARBA" id="ARBA00022527"/>
    </source>
</evidence>
<organism evidence="17 18">
    <name type="scientific">Chloropicon primus</name>
    <dbReference type="NCBI Taxonomy" id="1764295"/>
    <lineage>
        <taxon>Eukaryota</taxon>
        <taxon>Viridiplantae</taxon>
        <taxon>Chlorophyta</taxon>
        <taxon>Chloropicophyceae</taxon>
        <taxon>Chloropicales</taxon>
        <taxon>Chloropicaceae</taxon>
        <taxon>Chloropicon</taxon>
    </lineage>
</organism>
<dbReference type="InterPro" id="IPR012993">
    <property type="entry name" value="UME"/>
</dbReference>
<gene>
    <name evidence="17" type="ORF">A3770_07p47320</name>
</gene>
<comment type="similarity">
    <text evidence="2">Belongs to the PI3/PI4-kinase family. ATM subfamily.</text>
</comment>
<keyword evidence="5" id="KW-0808">Transferase</keyword>
<dbReference type="Gene3D" id="3.30.1010.10">
    <property type="entry name" value="Phosphatidylinositol 3-kinase Catalytic Subunit, Chain A, domain 4"/>
    <property type="match status" value="1"/>
</dbReference>
<keyword evidence="11" id="KW-0539">Nucleus</keyword>
<dbReference type="EMBL" id="CP031040">
    <property type="protein sequence ID" value="QDZ22214.1"/>
    <property type="molecule type" value="Genomic_DNA"/>
</dbReference>
<proteinExistence type="inferred from homology"/>
<keyword evidence="10" id="KW-0234">DNA repair</keyword>
<evidence type="ECO:0000313" key="18">
    <source>
        <dbReference type="Proteomes" id="UP000316726"/>
    </source>
</evidence>
<dbReference type="Proteomes" id="UP000316726">
    <property type="component" value="Chromosome 7"/>
</dbReference>
<evidence type="ECO:0000256" key="10">
    <source>
        <dbReference type="ARBA" id="ARBA00023204"/>
    </source>
</evidence>
<dbReference type="Gene3D" id="1.25.10.10">
    <property type="entry name" value="Leucine-rich Repeat Variant"/>
    <property type="match status" value="1"/>
</dbReference>
<evidence type="ECO:0000259" key="15">
    <source>
        <dbReference type="PROSITE" id="PS51189"/>
    </source>
</evidence>
<dbReference type="InterPro" id="IPR050517">
    <property type="entry name" value="DDR_Repair_Kinase"/>
</dbReference>
<feature type="domain" description="FATC" evidence="16">
    <location>
        <begin position="2725"/>
        <end position="2757"/>
    </location>
</feature>
<dbReference type="SMART" id="SM00146">
    <property type="entry name" value="PI3Kc"/>
    <property type="match status" value="1"/>
</dbReference>
<dbReference type="SUPFAM" id="SSF48371">
    <property type="entry name" value="ARM repeat"/>
    <property type="match status" value="1"/>
</dbReference>
<evidence type="ECO:0000256" key="12">
    <source>
        <dbReference type="ARBA" id="ARBA00024420"/>
    </source>
</evidence>
<dbReference type="GO" id="GO:0004674">
    <property type="term" value="F:protein serine/threonine kinase activity"/>
    <property type="evidence" value="ECO:0007669"/>
    <property type="project" value="UniProtKB-KW"/>
</dbReference>
<dbReference type="Pfam" id="PF08064">
    <property type="entry name" value="UME"/>
    <property type="match status" value="1"/>
</dbReference>
<keyword evidence="8 17" id="KW-0418">Kinase</keyword>
<dbReference type="GO" id="GO:0005634">
    <property type="term" value="C:nucleus"/>
    <property type="evidence" value="ECO:0007669"/>
    <property type="project" value="UniProtKB-SubCell"/>
</dbReference>
<dbReference type="CDD" id="cd00892">
    <property type="entry name" value="PIKKc_ATR"/>
    <property type="match status" value="1"/>
</dbReference>
<feature type="compositionally biased region" description="Basic and acidic residues" evidence="13">
    <location>
        <begin position="449"/>
        <end position="472"/>
    </location>
</feature>
<dbReference type="InterPro" id="IPR000403">
    <property type="entry name" value="PI3/4_kinase_cat_dom"/>
</dbReference>
<evidence type="ECO:0000256" key="3">
    <source>
        <dbReference type="ARBA" id="ARBA00012513"/>
    </source>
</evidence>
<dbReference type="Pfam" id="PF23593">
    <property type="entry name" value="HEAT_ATR"/>
    <property type="match status" value="1"/>
</dbReference>
<dbReference type="InterPro" id="IPR036940">
    <property type="entry name" value="PI3/4_kinase_cat_sf"/>
</dbReference>
<dbReference type="PANTHER" id="PTHR11139:SF69">
    <property type="entry name" value="SERINE_THREONINE-PROTEIN KINASE ATR"/>
    <property type="match status" value="1"/>
</dbReference>
<keyword evidence="18" id="KW-1185">Reference proteome</keyword>
<dbReference type="InterPro" id="IPR003151">
    <property type="entry name" value="PIK-rel_kinase_FAT"/>
</dbReference>
<dbReference type="OrthoDB" id="381190at2759"/>
<evidence type="ECO:0000256" key="13">
    <source>
        <dbReference type="SAM" id="MobiDB-lite"/>
    </source>
</evidence>
<dbReference type="InterPro" id="IPR018936">
    <property type="entry name" value="PI3/4_kinase_CS"/>
</dbReference>
<evidence type="ECO:0000256" key="2">
    <source>
        <dbReference type="ARBA" id="ARBA00010769"/>
    </source>
</evidence>
<protein>
    <recommendedName>
        <fullName evidence="12">Serine/threonine-protein kinase ATR</fullName>
        <ecNumber evidence="3">2.7.11.1</ecNumber>
    </recommendedName>
</protein>
<evidence type="ECO:0000256" key="6">
    <source>
        <dbReference type="ARBA" id="ARBA00022741"/>
    </source>
</evidence>
<dbReference type="GO" id="GO:0000077">
    <property type="term" value="P:DNA damage checkpoint signaling"/>
    <property type="evidence" value="ECO:0007669"/>
    <property type="project" value="TreeGrafter"/>
</dbReference>
<keyword evidence="9" id="KW-0067">ATP-binding</keyword>
<evidence type="ECO:0000256" key="11">
    <source>
        <dbReference type="ARBA" id="ARBA00023242"/>
    </source>
</evidence>
<feature type="region of interest" description="Disordered" evidence="13">
    <location>
        <begin position="438"/>
        <end position="484"/>
    </location>
</feature>
<dbReference type="GO" id="GO:0000723">
    <property type="term" value="P:telomere maintenance"/>
    <property type="evidence" value="ECO:0007669"/>
    <property type="project" value="TreeGrafter"/>
</dbReference>
<dbReference type="PROSITE" id="PS51190">
    <property type="entry name" value="FATC"/>
    <property type="match status" value="1"/>
</dbReference>
<evidence type="ECO:0000259" key="14">
    <source>
        <dbReference type="PROSITE" id="PS50290"/>
    </source>
</evidence>
<dbReference type="SMART" id="SM01343">
    <property type="entry name" value="FATC"/>
    <property type="match status" value="1"/>
</dbReference>
<feature type="domain" description="FAT" evidence="15">
    <location>
        <begin position="1659"/>
        <end position="2274"/>
    </location>
</feature>
<dbReference type="InterPro" id="IPR011989">
    <property type="entry name" value="ARM-like"/>
</dbReference>